<sequence length="101" mass="11441">MSQQYGQSRAMATPQRPARRAPINREELSNLPTRKGRAGAVQFFHEVGVHGITDTRIRNATEKGELRRFKIAGQNWYSDRDLWDFLQSLAIGGRNDRGSVA</sequence>
<evidence type="ECO:0008006" key="4">
    <source>
        <dbReference type="Google" id="ProtNLM"/>
    </source>
</evidence>
<evidence type="ECO:0000313" key="2">
    <source>
        <dbReference type="EMBL" id="MEE2033636.1"/>
    </source>
</evidence>
<name>A0ABU7JUC9_9NOCA</name>
<dbReference type="RefSeq" id="WP_330153030.1">
    <property type="nucleotide sequence ID" value="NZ_JAUZMZ010000091.1"/>
</dbReference>
<protein>
    <recommendedName>
        <fullName evidence="4">DNA-binding protein</fullName>
    </recommendedName>
</protein>
<reference evidence="2 3" key="1">
    <citation type="submission" date="2023-08" db="EMBL/GenBank/DDBJ databases">
        <authorList>
            <person name="Girao M."/>
            <person name="Carvalho M.F."/>
        </authorList>
    </citation>
    <scope>NUCLEOTIDE SEQUENCE [LARGE SCALE GENOMIC DNA]</scope>
    <source>
        <strain evidence="2 3">CC-R104</strain>
    </source>
</reference>
<dbReference type="EMBL" id="JAUZMZ010000091">
    <property type="protein sequence ID" value="MEE2033636.1"/>
    <property type="molecule type" value="Genomic_DNA"/>
</dbReference>
<gene>
    <name evidence="2" type="ORF">Q8814_16170</name>
</gene>
<keyword evidence="3" id="KW-1185">Reference proteome</keyword>
<evidence type="ECO:0000256" key="1">
    <source>
        <dbReference type="SAM" id="MobiDB-lite"/>
    </source>
</evidence>
<dbReference type="Proteomes" id="UP001331936">
    <property type="component" value="Unassembled WGS sequence"/>
</dbReference>
<proteinExistence type="predicted"/>
<evidence type="ECO:0000313" key="3">
    <source>
        <dbReference type="Proteomes" id="UP001331936"/>
    </source>
</evidence>
<comment type="caution">
    <text evidence="2">The sequence shown here is derived from an EMBL/GenBank/DDBJ whole genome shotgun (WGS) entry which is preliminary data.</text>
</comment>
<accession>A0ABU7JUC9</accession>
<organism evidence="2 3">
    <name type="scientific">Rhodococcus chondri</name>
    <dbReference type="NCBI Taxonomy" id="3065941"/>
    <lineage>
        <taxon>Bacteria</taxon>
        <taxon>Bacillati</taxon>
        <taxon>Actinomycetota</taxon>
        <taxon>Actinomycetes</taxon>
        <taxon>Mycobacteriales</taxon>
        <taxon>Nocardiaceae</taxon>
        <taxon>Rhodococcus</taxon>
    </lineage>
</organism>
<feature type="region of interest" description="Disordered" evidence="1">
    <location>
        <begin position="1"/>
        <end position="34"/>
    </location>
</feature>